<feature type="transmembrane region" description="Helical" evidence="4">
    <location>
        <begin position="288"/>
        <end position="307"/>
    </location>
</feature>
<dbReference type="InterPro" id="IPR016053">
    <property type="entry name" value="Haem_Oase-like"/>
</dbReference>
<sequence length="319" mass="36291">MATTTTATATAKHLPFTDELRQKTKGLHGKTDRLVTLGLFAVLDYQACTLTPHTHAIYRQILLGFYYVFKTFEEEYERHLKTSTIDSQKQKWPAHPWVEHTYSPELRRTEAFEADLAYFYGPDWKDHVQPSKQVREYMDHIRDIAKHQPEKLIAYPATLYLGLFFGGQITRSKIVKSTHFFPSPPAKKLGGENDDGIAIFTFRDTSGTGTGKSGTGEKGKKMDPNKVKSTLKDRLNSIPEMNLGEGVPETKLTLEGREAIAEEAREIFVRNMDLMTNVEGVSRVWTRWIFQFVLFVAVGLALFQIMFRGNVLPSEPLVV</sequence>
<dbReference type="InterPro" id="IPR016084">
    <property type="entry name" value="Haem_Oase-like_multi-hlx"/>
</dbReference>
<evidence type="ECO:0000256" key="3">
    <source>
        <dbReference type="ARBA" id="ARBA00023004"/>
    </source>
</evidence>
<dbReference type="EMBL" id="JAAAIM010000319">
    <property type="protein sequence ID" value="KAG0289936.1"/>
    <property type="molecule type" value="Genomic_DNA"/>
</dbReference>
<dbReference type="Proteomes" id="UP001194696">
    <property type="component" value="Unassembled WGS sequence"/>
</dbReference>
<reference evidence="5 6" key="1">
    <citation type="journal article" date="2020" name="Fungal Divers.">
        <title>Resolving the Mortierellaceae phylogeny through synthesis of multi-gene phylogenetics and phylogenomics.</title>
        <authorList>
            <person name="Vandepol N."/>
            <person name="Liber J."/>
            <person name="Desiro A."/>
            <person name="Na H."/>
            <person name="Kennedy M."/>
            <person name="Barry K."/>
            <person name="Grigoriev I.V."/>
            <person name="Miller A.N."/>
            <person name="O'Donnell K."/>
            <person name="Stajich J.E."/>
            <person name="Bonito G."/>
        </authorList>
    </citation>
    <scope>NUCLEOTIDE SEQUENCE [LARGE SCALE GENOMIC DNA]</scope>
    <source>
        <strain evidence="5 6">AD045</strain>
    </source>
</reference>
<keyword evidence="6" id="KW-1185">Reference proteome</keyword>
<evidence type="ECO:0000256" key="2">
    <source>
        <dbReference type="ARBA" id="ARBA00022723"/>
    </source>
</evidence>
<evidence type="ECO:0008006" key="7">
    <source>
        <dbReference type="Google" id="ProtNLM"/>
    </source>
</evidence>
<dbReference type="PANTHER" id="PTHR10720:SF0">
    <property type="entry name" value="HEME OXYGENASE"/>
    <property type="match status" value="1"/>
</dbReference>
<name>A0ABQ7K335_9FUNG</name>
<proteinExistence type="predicted"/>
<evidence type="ECO:0000256" key="4">
    <source>
        <dbReference type="SAM" id="Phobius"/>
    </source>
</evidence>
<gene>
    <name evidence="5" type="ORF">BGZ96_006566</name>
</gene>
<keyword evidence="4" id="KW-0812">Transmembrane</keyword>
<dbReference type="Pfam" id="PF01126">
    <property type="entry name" value="Heme_oxygenase"/>
    <property type="match status" value="1"/>
</dbReference>
<evidence type="ECO:0000313" key="5">
    <source>
        <dbReference type="EMBL" id="KAG0289936.1"/>
    </source>
</evidence>
<accession>A0ABQ7K335</accession>
<keyword evidence="2" id="KW-0479">Metal-binding</keyword>
<dbReference type="SUPFAM" id="SSF48613">
    <property type="entry name" value="Heme oxygenase-like"/>
    <property type="match status" value="1"/>
</dbReference>
<evidence type="ECO:0000313" key="6">
    <source>
        <dbReference type="Proteomes" id="UP001194696"/>
    </source>
</evidence>
<dbReference type="CDD" id="cd19165">
    <property type="entry name" value="HemeO"/>
    <property type="match status" value="1"/>
</dbReference>
<keyword evidence="3" id="KW-0408">Iron</keyword>
<dbReference type="Gene3D" id="1.20.910.10">
    <property type="entry name" value="Heme oxygenase-like"/>
    <property type="match status" value="1"/>
</dbReference>
<dbReference type="InterPro" id="IPR002051">
    <property type="entry name" value="Haem_Oase"/>
</dbReference>
<keyword evidence="1" id="KW-0349">Heme</keyword>
<organism evidence="5 6">
    <name type="scientific">Linnemannia gamsii</name>
    <dbReference type="NCBI Taxonomy" id="64522"/>
    <lineage>
        <taxon>Eukaryota</taxon>
        <taxon>Fungi</taxon>
        <taxon>Fungi incertae sedis</taxon>
        <taxon>Mucoromycota</taxon>
        <taxon>Mortierellomycotina</taxon>
        <taxon>Mortierellomycetes</taxon>
        <taxon>Mortierellales</taxon>
        <taxon>Mortierellaceae</taxon>
        <taxon>Linnemannia</taxon>
    </lineage>
</organism>
<keyword evidence="4" id="KW-0472">Membrane</keyword>
<comment type="caution">
    <text evidence="5">The sequence shown here is derived from an EMBL/GenBank/DDBJ whole genome shotgun (WGS) entry which is preliminary data.</text>
</comment>
<evidence type="ECO:0000256" key="1">
    <source>
        <dbReference type="ARBA" id="ARBA00022617"/>
    </source>
</evidence>
<protein>
    <recommendedName>
        <fullName evidence="7">Heme oxygenase-like protein</fullName>
    </recommendedName>
</protein>
<dbReference type="PIRSF" id="PIRSF000343">
    <property type="entry name" value="Haem_Oase"/>
    <property type="match status" value="1"/>
</dbReference>
<keyword evidence="4" id="KW-1133">Transmembrane helix</keyword>
<dbReference type="PANTHER" id="PTHR10720">
    <property type="entry name" value="HEME OXYGENASE"/>
    <property type="match status" value="1"/>
</dbReference>